<dbReference type="RefSeq" id="WP_125979697.1">
    <property type="nucleotide sequence ID" value="NZ_QXGL01000001.1"/>
</dbReference>
<dbReference type="PRINTS" id="PR00069">
    <property type="entry name" value="ALDKETRDTASE"/>
</dbReference>
<name>A0A430FNJ9_9BIFI</name>
<comment type="caution">
    <text evidence="3">The sequence shown here is derived from an EMBL/GenBank/DDBJ whole genome shotgun (WGS) entry which is preliminary data.</text>
</comment>
<evidence type="ECO:0000313" key="4">
    <source>
        <dbReference type="Proteomes" id="UP000287533"/>
    </source>
</evidence>
<dbReference type="InterPro" id="IPR020471">
    <property type="entry name" value="AKR"/>
</dbReference>
<dbReference type="Proteomes" id="UP000287533">
    <property type="component" value="Unassembled WGS sequence"/>
</dbReference>
<dbReference type="Pfam" id="PF00248">
    <property type="entry name" value="Aldo_ket_red"/>
    <property type="match status" value="1"/>
</dbReference>
<dbReference type="InterPro" id="IPR036812">
    <property type="entry name" value="NAD(P)_OxRdtase_dom_sf"/>
</dbReference>
<dbReference type="GO" id="GO:0005829">
    <property type="term" value="C:cytosol"/>
    <property type="evidence" value="ECO:0007669"/>
    <property type="project" value="TreeGrafter"/>
</dbReference>
<keyword evidence="1" id="KW-0560">Oxidoreductase</keyword>
<dbReference type="InterPro" id="IPR023210">
    <property type="entry name" value="NADP_OxRdtase_dom"/>
</dbReference>
<dbReference type="GO" id="GO:0016491">
    <property type="term" value="F:oxidoreductase activity"/>
    <property type="evidence" value="ECO:0007669"/>
    <property type="project" value="UniProtKB-KW"/>
</dbReference>
<organism evidence="3 4">
    <name type="scientific">Bifidobacterium goeldii</name>
    <dbReference type="NCBI Taxonomy" id="2306975"/>
    <lineage>
        <taxon>Bacteria</taxon>
        <taxon>Bacillati</taxon>
        <taxon>Actinomycetota</taxon>
        <taxon>Actinomycetes</taxon>
        <taxon>Bifidobacteriales</taxon>
        <taxon>Bifidobacteriaceae</taxon>
        <taxon>Bifidobacterium</taxon>
    </lineage>
</organism>
<sequence length="338" mass="36637">MLYGSIEGVGKPVSRIVLGTAYPALTSGTQDPGELADLLNTAVSTGINTIDTAKVYGQSQAMLGGWIAGLSKNERDRLVIETKGCHPLDDGTPRVTQQALDEDIDDSLNKLNVDYIDVYLLHRDNPQVPAGEIVEWLNAQQQAGHIRAFGGSNWTSDRLAEANDYAAAHGLTPFTVSSPNFSLAAQEGDPWIGSSVTLNGADGAANARELDWYRGSQMAVFAYSVLGRGFMTGMFTSDDRAAAEARLDEPARRGYCYASNFERLRRAEILAIRKHVSVPQIAIAWAFAHDLNLYALLSCTSEAIIRSNAAALDLTLSPEEAAWLNLESEELETELDVE</sequence>
<evidence type="ECO:0000313" key="3">
    <source>
        <dbReference type="EMBL" id="RSX54405.1"/>
    </source>
</evidence>
<proteinExistence type="predicted"/>
<reference evidence="3 4" key="1">
    <citation type="submission" date="2018-09" db="EMBL/GenBank/DDBJ databases">
        <title>Characterization of the phylogenetic diversity of five novel species belonging to the genus Bifidobacterium.</title>
        <authorList>
            <person name="Lugli G.A."/>
            <person name="Duranti S."/>
            <person name="Milani C."/>
        </authorList>
    </citation>
    <scope>NUCLEOTIDE SEQUENCE [LARGE SCALE GENOMIC DNA]</scope>
    <source>
        <strain evidence="3 4">2034B</strain>
    </source>
</reference>
<dbReference type="Gene3D" id="3.20.20.100">
    <property type="entry name" value="NADP-dependent oxidoreductase domain"/>
    <property type="match status" value="1"/>
</dbReference>
<dbReference type="AlphaFoldDB" id="A0A430FNJ9"/>
<dbReference type="EMBL" id="QXGL01000001">
    <property type="protein sequence ID" value="RSX54405.1"/>
    <property type="molecule type" value="Genomic_DNA"/>
</dbReference>
<feature type="domain" description="NADP-dependent oxidoreductase" evidence="2">
    <location>
        <begin position="15"/>
        <end position="322"/>
    </location>
</feature>
<dbReference type="PANTHER" id="PTHR43364:SF4">
    <property type="entry name" value="NAD(P)-LINKED OXIDOREDUCTASE SUPERFAMILY PROTEIN"/>
    <property type="match status" value="1"/>
</dbReference>
<dbReference type="PANTHER" id="PTHR43364">
    <property type="entry name" value="NADH-SPECIFIC METHYLGLYOXAL REDUCTASE-RELATED"/>
    <property type="match status" value="1"/>
</dbReference>
<accession>A0A430FNJ9</accession>
<keyword evidence="4" id="KW-1185">Reference proteome</keyword>
<evidence type="ECO:0000259" key="2">
    <source>
        <dbReference type="Pfam" id="PF00248"/>
    </source>
</evidence>
<gene>
    <name evidence="3" type="ORF">D2E25_0713</name>
</gene>
<dbReference type="SUPFAM" id="SSF51430">
    <property type="entry name" value="NAD(P)-linked oxidoreductase"/>
    <property type="match status" value="1"/>
</dbReference>
<dbReference type="OrthoDB" id="9768793at2"/>
<protein>
    <submittedName>
        <fullName evidence="3">Aldo/keto reductase</fullName>
    </submittedName>
</protein>
<evidence type="ECO:0000256" key="1">
    <source>
        <dbReference type="ARBA" id="ARBA00023002"/>
    </source>
</evidence>
<dbReference type="CDD" id="cd19082">
    <property type="entry name" value="AKR_AKR10A1_2"/>
    <property type="match status" value="1"/>
</dbReference>
<dbReference type="InterPro" id="IPR050523">
    <property type="entry name" value="AKR_Detox_Biosynth"/>
</dbReference>